<dbReference type="Pfam" id="PF00454">
    <property type="entry name" value="PI3_PI4_kinase"/>
    <property type="match status" value="1"/>
</dbReference>
<keyword evidence="3" id="KW-0808">Transferase</keyword>
<dbReference type="GO" id="GO:0005694">
    <property type="term" value="C:chromosome"/>
    <property type="evidence" value="ECO:0007669"/>
    <property type="project" value="TreeGrafter"/>
</dbReference>
<dbReference type="InterPro" id="IPR000403">
    <property type="entry name" value="PI3/4_kinase_cat_dom"/>
</dbReference>
<proteinExistence type="inferred from homology"/>
<dbReference type="EMBL" id="CAJGYM010000037">
    <property type="protein sequence ID" value="CAD6193668.1"/>
    <property type="molecule type" value="Genomic_DNA"/>
</dbReference>
<evidence type="ECO:0000313" key="8">
    <source>
        <dbReference type="EMBL" id="CAD6193668.1"/>
    </source>
</evidence>
<organism evidence="8 9">
    <name type="scientific">Caenorhabditis auriculariae</name>
    <dbReference type="NCBI Taxonomy" id="2777116"/>
    <lineage>
        <taxon>Eukaryota</taxon>
        <taxon>Metazoa</taxon>
        <taxon>Ecdysozoa</taxon>
        <taxon>Nematoda</taxon>
        <taxon>Chromadorea</taxon>
        <taxon>Rhabditida</taxon>
        <taxon>Rhabditina</taxon>
        <taxon>Rhabditomorpha</taxon>
        <taxon>Rhabditoidea</taxon>
        <taxon>Rhabditidae</taxon>
        <taxon>Peloderinae</taxon>
        <taxon>Caenorhabditis</taxon>
    </lineage>
</organism>
<evidence type="ECO:0000313" key="9">
    <source>
        <dbReference type="Proteomes" id="UP000835052"/>
    </source>
</evidence>
<feature type="domain" description="PI3K/PI4K catalytic" evidence="6">
    <location>
        <begin position="2249"/>
        <end position="2563"/>
    </location>
</feature>
<comment type="similarity">
    <text evidence="2">Belongs to the PI3/PI4-kinase family. ATM subfamily.</text>
</comment>
<dbReference type="InterPro" id="IPR050517">
    <property type="entry name" value="DDR_Repair_Kinase"/>
</dbReference>
<evidence type="ECO:0000256" key="1">
    <source>
        <dbReference type="ARBA" id="ARBA00004123"/>
    </source>
</evidence>
<evidence type="ECO:0000256" key="4">
    <source>
        <dbReference type="ARBA" id="ARBA00022763"/>
    </source>
</evidence>
<accession>A0A8S1HH26</accession>
<name>A0A8S1HH26_9PELO</name>
<keyword evidence="4" id="KW-0227">DNA damage</keyword>
<dbReference type="PANTHER" id="PTHR11139">
    <property type="entry name" value="ATAXIA TELANGIECTASIA MUTATED ATM -RELATED"/>
    <property type="match status" value="1"/>
</dbReference>
<dbReference type="PROSITE" id="PS51190">
    <property type="entry name" value="FATC"/>
    <property type="match status" value="1"/>
</dbReference>
<evidence type="ECO:0008006" key="10">
    <source>
        <dbReference type="Google" id="ProtNLM"/>
    </source>
</evidence>
<dbReference type="Pfam" id="PF02260">
    <property type="entry name" value="FATC"/>
    <property type="match status" value="1"/>
</dbReference>
<keyword evidence="3" id="KW-0418">Kinase</keyword>
<evidence type="ECO:0000259" key="6">
    <source>
        <dbReference type="PROSITE" id="PS50290"/>
    </source>
</evidence>
<protein>
    <recommendedName>
        <fullName evidence="10">Non-specific serine/threonine protein kinase</fullName>
    </recommendedName>
</protein>
<dbReference type="SMART" id="SM01343">
    <property type="entry name" value="FATC"/>
    <property type="match status" value="1"/>
</dbReference>
<dbReference type="PANTHER" id="PTHR11139:SF69">
    <property type="entry name" value="SERINE_THREONINE-PROTEIN KINASE ATR"/>
    <property type="match status" value="1"/>
</dbReference>
<dbReference type="GO" id="GO:0000723">
    <property type="term" value="P:telomere maintenance"/>
    <property type="evidence" value="ECO:0007669"/>
    <property type="project" value="TreeGrafter"/>
</dbReference>
<dbReference type="Proteomes" id="UP000835052">
    <property type="component" value="Unassembled WGS sequence"/>
</dbReference>
<dbReference type="Pfam" id="PF23593">
    <property type="entry name" value="HEAT_ATR"/>
    <property type="match status" value="1"/>
</dbReference>
<dbReference type="GO" id="GO:0006281">
    <property type="term" value="P:DNA repair"/>
    <property type="evidence" value="ECO:0007669"/>
    <property type="project" value="TreeGrafter"/>
</dbReference>
<evidence type="ECO:0000259" key="7">
    <source>
        <dbReference type="PROSITE" id="PS51190"/>
    </source>
</evidence>
<reference evidence="8" key="1">
    <citation type="submission" date="2020-10" db="EMBL/GenBank/DDBJ databases">
        <authorList>
            <person name="Kikuchi T."/>
        </authorList>
    </citation>
    <scope>NUCLEOTIDE SEQUENCE</scope>
    <source>
        <strain evidence="8">NKZ352</strain>
    </source>
</reference>
<comment type="caution">
    <text evidence="8">The sequence shown here is derived from an EMBL/GenBank/DDBJ whole genome shotgun (WGS) entry which is preliminary data.</text>
</comment>
<feature type="domain" description="FATC" evidence="7">
    <location>
        <begin position="2562"/>
        <end position="2594"/>
    </location>
</feature>
<dbReference type="GO" id="GO:0000077">
    <property type="term" value="P:DNA damage checkpoint signaling"/>
    <property type="evidence" value="ECO:0007669"/>
    <property type="project" value="TreeGrafter"/>
</dbReference>
<dbReference type="Gene3D" id="3.30.1010.10">
    <property type="entry name" value="Phosphatidylinositol 3-kinase Catalytic Subunit, Chain A, domain 4"/>
    <property type="match status" value="1"/>
</dbReference>
<dbReference type="SUPFAM" id="SSF56112">
    <property type="entry name" value="Protein kinase-like (PK-like)"/>
    <property type="match status" value="1"/>
</dbReference>
<dbReference type="GO" id="GO:0005634">
    <property type="term" value="C:nucleus"/>
    <property type="evidence" value="ECO:0007669"/>
    <property type="project" value="UniProtKB-SubCell"/>
</dbReference>
<dbReference type="Gene3D" id="1.10.1070.11">
    <property type="entry name" value="Phosphatidylinositol 3-/4-kinase, catalytic domain"/>
    <property type="match status" value="1"/>
</dbReference>
<keyword evidence="3" id="KW-0723">Serine/threonine-protein kinase</keyword>
<keyword evidence="9" id="KW-1185">Reference proteome</keyword>
<evidence type="ECO:0000256" key="2">
    <source>
        <dbReference type="ARBA" id="ARBA00010769"/>
    </source>
</evidence>
<dbReference type="SMART" id="SM00146">
    <property type="entry name" value="PI3Kc"/>
    <property type="match status" value="1"/>
</dbReference>
<gene>
    <name evidence="8" type="ORF">CAUJ_LOCUS9587</name>
</gene>
<dbReference type="OrthoDB" id="381190at2759"/>
<keyword evidence="5" id="KW-0539">Nucleus</keyword>
<comment type="subcellular location">
    <subcellularLocation>
        <location evidence="1">Nucleus</location>
    </subcellularLocation>
</comment>
<dbReference type="PROSITE" id="PS50290">
    <property type="entry name" value="PI3_4_KINASE_3"/>
    <property type="match status" value="1"/>
</dbReference>
<dbReference type="InterPro" id="IPR011009">
    <property type="entry name" value="Kinase-like_dom_sf"/>
</dbReference>
<evidence type="ECO:0000256" key="3">
    <source>
        <dbReference type="ARBA" id="ARBA00022527"/>
    </source>
</evidence>
<evidence type="ECO:0000256" key="5">
    <source>
        <dbReference type="ARBA" id="ARBA00023242"/>
    </source>
</evidence>
<dbReference type="InterPro" id="IPR036940">
    <property type="entry name" value="PI3/4_kinase_cat_sf"/>
</dbReference>
<dbReference type="InterPro" id="IPR003152">
    <property type="entry name" value="FATC_dom"/>
</dbReference>
<dbReference type="GO" id="GO:0004674">
    <property type="term" value="F:protein serine/threonine kinase activity"/>
    <property type="evidence" value="ECO:0007669"/>
    <property type="project" value="UniProtKB-KW"/>
</dbReference>
<sequence>MAQGASSSQPLEEKWAYYLLTGFMTKECREFVMSSDPEEKKELVGYARANIQTLLDNMGKRPIGDADRGQLIAEMTFSIDFCDRLLFMIDETEEFSADMIKSYMDSCLRALTIQESEAMCIILKPFIISLTMCLKTRDFDRYGRIAVGVISAVSRAMEYRCALKATKSVVKLFPDEIRLKLNGDNHRMNLGYIFAALLGSVRMSDDRPNTRILPVRWTRKQKEILYKAARVAIQVFTLPVLVEEGVAILREMIEVLGDETVAIQSAFLLVDFQLAAARPIRANKSLSKEFTECFQAINNVCEEYYTGQYQTTEGSETLFTLLDRIFTILDNNEEKTELEPVEEMWEAMLSQLQFLPLFCTEHVAGLSLARWSHYSRICKDLIEIRLAKYTMSREGLAMLPCLAPYVDILFYFTARMNVPPEEMSKWIETIIGDGKFLPEIAPELYDARIERAFFIRTAMMLVFNKCAHHMRADYLKLFMPTQQTLWQMITSCRSRADVSDKQKLERMIWYYYAVSIAAIESPTDLRGWVTILSLPWITKVKAPSQSFITDIRFHIGPDEPKSYIQLTREAFVLDSVMDNYVRSLTLQSICFLNATTDVRWVSEVIRCAINANNREYIETLIPCLPTFVLRNPQYSISFAKGILAQECVQKESVSVLASLTLIADLLCISTGNCSITAKECRECSKSDGYEKNQFASFDPERHFSLEEVRPFLASVFEWAYTCETEESLRMARYLNRKSFFAAVVRFLRVLFIHSSRPSLFRIWKMSYQFIFSPNPTVREEYKSLFELLIKDVSVASVLSSSIRMTFESTYIRRPDKDSIEFAAPFLEMFICEGFDPGNATKSYIRKCIESNPAENTFFPTWFDAKSTLVKIYKIKHRSGVPHRPSETRRRWFMSNCRQVVTDIIAMLRNDPVYISATFKDEIYYKLQKLCFLFDFNSLYMFVNDIKYVLLPRLFMWAPFDQNRAEPILDFIIETFLTTHAERTESHLRALRQKYVLECFPRMFEVLYEVPPDKFIDDFFRSYCDISLDKALAFRRKEVMTVGLLHASFVFFDKDTYWLSLMMMSIYRSKCQSGFEMMEIFRYKNEGMDYFLEFRRSFLADDKLEVRCEIAKSLSFLLQVFDEKFLEESLWIVLSVLRTAPAESKFVLEIYTLILDNISLETLQAYIMRILIDLERLGNGADPRYNIILQRFESLIYPVETTPELKKIAWPMISAATDKMLSEKHTSYSPLDFSTGLDLLRNYSRLPVKSLGIRMREYNEKEIYTKKQTVQLTKAILPLVNQNLGREMNAVRLIPEFGILDPEEIDLDYVRWDRKHEEYYVNPSKMNDGVFMEIAIFAENYTVSPTTDAYEYLEKVLYDLHASPRNIKTLDTLDRKMLEGLKLCYGRSSKRKDLPMVVVNRPFIEYVRDYYTWMLQIFMFCIRDCDTAMLPLRCVPYIYDIYLCAKLLPKVVLHYISTRPEKDHASLIDEFRCLLKRAIYPVASKWITTYAVQSIFYLFDYLQWAVRPGCLEKNEELIKRIKSFTMKMLEMMDDNGIPLLPVVADGVGQEHRSIQWLELYMENREIDRKQKTIFYFLIQKYYTRVADLNGCRGAATCLMQVEPDHIPGKILLAEFRGDVGIARSLYKLDDTITVASNQEALDRLSATFNALMLQDADQDTQEEKDAKLKAFNVLRECEKRNLDARKFDQKKTLMHNVNSRKDWTRFADLALMYSNFQSRRIDLMKMAANQARESILDEMKTAVLIGSPSYATILPMIVAHNVVSNAEDILESDQSELTNAKSDMWKRIVKRSLRSNHNIEIDDHVNRCRRTVLSIRRDQTPSADYRLDRAVAECYLESAKIWRTAGCYERAFLLMSNAQRLVPYCNQLTIEEAKLELQQDNFKKGLTAIERILETNFSPVLEKFRKMRDVNKKTEARAALQKIPHIEQSLFTSLQKLRIGHIIKSGEATTFDQIREDTAHLLYAFAPHGEMYDVVWYLDFLVHGMAPNRPESCLALMRGYRDVAKHERNQEFADQAVTRLISIWLTVTNNVKLQMDEKKNSATSNNYQTQMRTLDAQISEAVKELGWRVLYAAFPTLVHMIDHRDDEVFNIIKHMMVQLIIRYPHVCLWQSIHLLRGNEQLKTERYKAVLDVVKRKSELYKAIVEQYDFSARVFLDVGEKRKTNEEPLSKRFPQLQTLIRDKKYDPAHIEYGRRKEHDRPSVRFGIMIPIKSYMDSSVNASDMSLKNDSLTENEYTHACNLHDAYRIHQFEEKFTVLSSKTAPKVVEFRLGTGESVKIMFKGEDDLTKDFQFMNLMNLCNMLLKNDERTQLLRLTTRSYSVIPLAKFGGVIEFVPGLNNLMGVLEPYLKLTKEIMSFWGKKWGELSLDRKKDFYRDVCCKEIPLVMARWFRDTYPEPGKWFYSRKKFAKSAAVMSMIGFIFGLGDRHARNLMIDARNGMVVHVDFDSIFNVADFTQIAEPVPFRLTRNMIDGMSRVGLEGEFRTVCEQTLLVLREHSYRIDKSMSLLPDLVSGPSLDSCLKRIKSERGKDISYKMKNAIHLVNVRLAGNIVSPLVYREVPLANKMSVEQQVATLIDIATNEDRLAEMYIGWLAAL</sequence>
<dbReference type="InterPro" id="IPR057564">
    <property type="entry name" value="HEAT_ATR"/>
</dbReference>